<evidence type="ECO:0000313" key="3">
    <source>
        <dbReference type="Proteomes" id="UP000193560"/>
    </source>
</evidence>
<sequence>MFKYYIFLFCLFATVNAWSYKCNNCNSNANIKPATEDTCKELGGKWNGSSCYNLTKFQACTVAAGHCATWGCGAKCF</sequence>
<evidence type="ECO:0000313" key="2">
    <source>
        <dbReference type="EMBL" id="ORZ23032.1"/>
    </source>
</evidence>
<dbReference type="EMBL" id="MCGE01000003">
    <property type="protein sequence ID" value="ORZ23032.1"/>
    <property type="molecule type" value="Genomic_DNA"/>
</dbReference>
<reference evidence="2 3" key="1">
    <citation type="submission" date="2016-07" db="EMBL/GenBank/DDBJ databases">
        <title>Pervasive Adenine N6-methylation of Active Genes in Fungi.</title>
        <authorList>
            <consortium name="DOE Joint Genome Institute"/>
            <person name="Mondo S.J."/>
            <person name="Dannebaum R.O."/>
            <person name="Kuo R.C."/>
            <person name="Labutti K."/>
            <person name="Haridas S."/>
            <person name="Kuo A."/>
            <person name="Salamov A."/>
            <person name="Ahrendt S.R."/>
            <person name="Lipzen A."/>
            <person name="Sullivan W."/>
            <person name="Andreopoulos W.B."/>
            <person name="Clum A."/>
            <person name="Lindquist E."/>
            <person name="Daum C."/>
            <person name="Ramamoorthy G.K."/>
            <person name="Gryganskyi A."/>
            <person name="Culley D."/>
            <person name="Magnuson J.K."/>
            <person name="James T.Y."/>
            <person name="O'Malley M.A."/>
            <person name="Stajich J.E."/>
            <person name="Spatafora J.W."/>
            <person name="Visel A."/>
            <person name="Grigoriev I.V."/>
        </authorList>
    </citation>
    <scope>NUCLEOTIDE SEQUENCE [LARGE SCALE GENOMIC DNA]</scope>
    <source>
        <strain evidence="2 3">NRRL 1336</strain>
    </source>
</reference>
<organism evidence="2 3">
    <name type="scientific">Absidia repens</name>
    <dbReference type="NCBI Taxonomy" id="90262"/>
    <lineage>
        <taxon>Eukaryota</taxon>
        <taxon>Fungi</taxon>
        <taxon>Fungi incertae sedis</taxon>
        <taxon>Mucoromycota</taxon>
        <taxon>Mucoromycotina</taxon>
        <taxon>Mucoromycetes</taxon>
        <taxon>Mucorales</taxon>
        <taxon>Cunninghamellaceae</taxon>
        <taxon>Absidia</taxon>
    </lineage>
</organism>
<evidence type="ECO:0000256" key="1">
    <source>
        <dbReference type="SAM" id="SignalP"/>
    </source>
</evidence>
<gene>
    <name evidence="2" type="ORF">BCR42DRAFT_403819</name>
</gene>
<dbReference type="AlphaFoldDB" id="A0A1X2IVK4"/>
<feature type="chain" id="PRO_5013389914" evidence="1">
    <location>
        <begin position="18"/>
        <end position="77"/>
    </location>
</feature>
<feature type="signal peptide" evidence="1">
    <location>
        <begin position="1"/>
        <end position="17"/>
    </location>
</feature>
<accession>A0A1X2IVK4</accession>
<comment type="caution">
    <text evidence="2">The sequence shown here is derived from an EMBL/GenBank/DDBJ whole genome shotgun (WGS) entry which is preliminary data.</text>
</comment>
<protein>
    <submittedName>
        <fullName evidence="2">Uncharacterized protein</fullName>
    </submittedName>
</protein>
<proteinExistence type="predicted"/>
<dbReference type="Proteomes" id="UP000193560">
    <property type="component" value="Unassembled WGS sequence"/>
</dbReference>
<keyword evidence="1" id="KW-0732">Signal</keyword>
<name>A0A1X2IVK4_9FUNG</name>
<keyword evidence="3" id="KW-1185">Reference proteome</keyword>